<keyword evidence="6 7" id="KW-0472">Membrane</keyword>
<dbReference type="EMBL" id="CAFBPB010000135">
    <property type="protein sequence ID" value="CAB5009828.1"/>
    <property type="molecule type" value="Genomic_DNA"/>
</dbReference>
<dbReference type="Pfam" id="PF01925">
    <property type="entry name" value="TauE"/>
    <property type="match status" value="1"/>
</dbReference>
<name>A0A6J7PX43_9ZZZZ</name>
<reference evidence="8" key="1">
    <citation type="submission" date="2020-05" db="EMBL/GenBank/DDBJ databases">
        <authorList>
            <person name="Chiriac C."/>
            <person name="Salcher M."/>
            <person name="Ghai R."/>
            <person name="Kavagutti S V."/>
        </authorList>
    </citation>
    <scope>NUCLEOTIDE SEQUENCE</scope>
</reference>
<feature type="transmembrane region" description="Helical" evidence="7">
    <location>
        <begin position="168"/>
        <end position="186"/>
    </location>
</feature>
<evidence type="ECO:0000256" key="2">
    <source>
        <dbReference type="ARBA" id="ARBA00022448"/>
    </source>
</evidence>
<dbReference type="InterPro" id="IPR002781">
    <property type="entry name" value="TM_pro_TauE-like"/>
</dbReference>
<evidence type="ECO:0000256" key="5">
    <source>
        <dbReference type="ARBA" id="ARBA00022989"/>
    </source>
</evidence>
<accession>A0A6J7PX43</accession>
<evidence type="ECO:0000256" key="4">
    <source>
        <dbReference type="ARBA" id="ARBA00022692"/>
    </source>
</evidence>
<feature type="transmembrane region" description="Helical" evidence="7">
    <location>
        <begin position="7"/>
        <end position="34"/>
    </location>
</feature>
<dbReference type="GO" id="GO:0005886">
    <property type="term" value="C:plasma membrane"/>
    <property type="evidence" value="ECO:0007669"/>
    <property type="project" value="UniProtKB-SubCell"/>
</dbReference>
<feature type="transmembrane region" description="Helical" evidence="7">
    <location>
        <begin position="100"/>
        <end position="119"/>
    </location>
</feature>
<dbReference type="AlphaFoldDB" id="A0A6J7PX43"/>
<dbReference type="PANTHER" id="PTHR30269">
    <property type="entry name" value="TRANSMEMBRANE PROTEIN YFCA"/>
    <property type="match status" value="1"/>
</dbReference>
<organism evidence="8">
    <name type="scientific">freshwater metagenome</name>
    <dbReference type="NCBI Taxonomy" id="449393"/>
    <lineage>
        <taxon>unclassified sequences</taxon>
        <taxon>metagenomes</taxon>
        <taxon>ecological metagenomes</taxon>
    </lineage>
</organism>
<dbReference type="InterPro" id="IPR052017">
    <property type="entry name" value="TSUP"/>
</dbReference>
<feature type="transmembrane region" description="Helical" evidence="7">
    <location>
        <begin position="72"/>
        <end position="94"/>
    </location>
</feature>
<keyword evidence="5 7" id="KW-1133">Transmembrane helix</keyword>
<evidence type="ECO:0000256" key="6">
    <source>
        <dbReference type="ARBA" id="ARBA00023136"/>
    </source>
</evidence>
<feature type="transmembrane region" description="Helical" evidence="7">
    <location>
        <begin position="219"/>
        <end position="236"/>
    </location>
</feature>
<comment type="subcellular location">
    <subcellularLocation>
        <location evidence="1">Cell membrane</location>
        <topology evidence="1">Multi-pass membrane protein</topology>
    </subcellularLocation>
</comment>
<feature type="transmembrane region" description="Helical" evidence="7">
    <location>
        <begin position="193"/>
        <end position="213"/>
    </location>
</feature>
<evidence type="ECO:0000256" key="1">
    <source>
        <dbReference type="ARBA" id="ARBA00004651"/>
    </source>
</evidence>
<sequence>MNSLYLLIPIGFIVGFINAISGGASTLSFPVLLALGLNPIAAATTNSLGISNANLFALIPQRGNIKKLFLEYRSLIIISCFAAIVGSVLLLAFPEKVFSKIAPFLLLFASLSILAPMKPGRIVLSAAKEKAFIAFAGIYSGYFGPGSGILVIATLIRSRSYTYVNTGKNIISGVTNIFCNAIYIASGEIRWGACALLFTSSAVGAITAGRIVTHLPVKFLRILVAVTGTLASFWLMKKYL</sequence>
<proteinExistence type="predicted"/>
<feature type="transmembrane region" description="Helical" evidence="7">
    <location>
        <begin position="131"/>
        <end position="156"/>
    </location>
</feature>
<protein>
    <submittedName>
        <fullName evidence="8">Unannotated protein</fullName>
    </submittedName>
</protein>
<feature type="transmembrane region" description="Helical" evidence="7">
    <location>
        <begin position="40"/>
        <end position="60"/>
    </location>
</feature>
<evidence type="ECO:0000313" key="8">
    <source>
        <dbReference type="EMBL" id="CAB5009828.1"/>
    </source>
</evidence>
<keyword evidence="4 7" id="KW-0812">Transmembrane</keyword>
<dbReference type="PANTHER" id="PTHR30269:SF0">
    <property type="entry name" value="MEMBRANE TRANSPORTER PROTEIN YFCA-RELATED"/>
    <property type="match status" value="1"/>
</dbReference>
<evidence type="ECO:0000256" key="7">
    <source>
        <dbReference type="SAM" id="Phobius"/>
    </source>
</evidence>
<keyword evidence="2" id="KW-0813">Transport</keyword>
<evidence type="ECO:0000256" key="3">
    <source>
        <dbReference type="ARBA" id="ARBA00022475"/>
    </source>
</evidence>
<keyword evidence="3" id="KW-1003">Cell membrane</keyword>
<gene>
    <name evidence="8" type="ORF">UFOPK4049_00969</name>
</gene>